<name>A0A8J7JYA5_9GAMM</name>
<evidence type="ECO:0000313" key="10">
    <source>
        <dbReference type="Proteomes" id="UP000640333"/>
    </source>
</evidence>
<keyword evidence="5" id="KW-0274">FAD</keyword>
<evidence type="ECO:0000256" key="4">
    <source>
        <dbReference type="ARBA" id="ARBA00022630"/>
    </source>
</evidence>
<gene>
    <name evidence="9" type="primary">ubiM</name>
    <name evidence="9" type="ORF">IOQ59_08855</name>
</gene>
<dbReference type="InterPro" id="IPR002938">
    <property type="entry name" value="FAD-bd"/>
</dbReference>
<keyword evidence="10" id="KW-1185">Reference proteome</keyword>
<dbReference type="InterPro" id="IPR010971">
    <property type="entry name" value="UbiH/COQ6"/>
</dbReference>
<evidence type="ECO:0000256" key="7">
    <source>
        <dbReference type="ARBA" id="ARBA00023033"/>
    </source>
</evidence>
<accession>A0A8J7JYA5</accession>
<evidence type="ECO:0000313" key="9">
    <source>
        <dbReference type="EMBL" id="MBE9397368.1"/>
    </source>
</evidence>
<dbReference type="PANTHER" id="PTHR43876">
    <property type="entry name" value="UBIQUINONE BIOSYNTHESIS MONOOXYGENASE COQ6, MITOCHONDRIAL"/>
    <property type="match status" value="1"/>
</dbReference>
<dbReference type="NCBIfam" id="NF006593">
    <property type="entry name" value="PRK09126.1"/>
    <property type="match status" value="1"/>
</dbReference>
<dbReference type="PRINTS" id="PR00420">
    <property type="entry name" value="RNGMNOXGNASE"/>
</dbReference>
<keyword evidence="7" id="KW-0503">Monooxygenase</keyword>
<dbReference type="GO" id="GO:0006744">
    <property type="term" value="P:ubiquinone biosynthetic process"/>
    <property type="evidence" value="ECO:0007669"/>
    <property type="project" value="UniProtKB-UniPathway"/>
</dbReference>
<comment type="similarity">
    <text evidence="3">Belongs to the UbiH/COQ6 family.</text>
</comment>
<dbReference type="NCBIfam" id="TIGR01988">
    <property type="entry name" value="Ubi-OHases"/>
    <property type="match status" value="1"/>
</dbReference>
<dbReference type="GO" id="GO:0016705">
    <property type="term" value="F:oxidoreductase activity, acting on paired donors, with incorporation or reduction of molecular oxygen"/>
    <property type="evidence" value="ECO:0007669"/>
    <property type="project" value="InterPro"/>
</dbReference>
<feature type="domain" description="FAD-binding" evidence="8">
    <location>
        <begin position="5"/>
        <end position="337"/>
    </location>
</feature>
<dbReference type="InterPro" id="IPR036188">
    <property type="entry name" value="FAD/NAD-bd_sf"/>
</dbReference>
<dbReference type="PANTHER" id="PTHR43876:SF25">
    <property type="entry name" value="MONOOXYGENASE NMA2164"/>
    <property type="match status" value="1"/>
</dbReference>
<dbReference type="AlphaFoldDB" id="A0A8J7JYA5"/>
<comment type="cofactor">
    <cofactor evidence="1">
        <name>FAD</name>
        <dbReference type="ChEBI" id="CHEBI:57692"/>
    </cofactor>
</comment>
<keyword evidence="6" id="KW-0560">Oxidoreductase</keyword>
<reference evidence="9" key="1">
    <citation type="submission" date="2020-10" db="EMBL/GenBank/DDBJ databases">
        <title>Bacterium isolated from coastal waters sediment.</title>
        <authorList>
            <person name="Chen R.-J."/>
            <person name="Lu D.-C."/>
            <person name="Zhu K.-L."/>
            <person name="Du Z.-J."/>
        </authorList>
    </citation>
    <scope>NUCLEOTIDE SEQUENCE</scope>
    <source>
        <strain evidence="9">N1Y112</strain>
    </source>
</reference>
<protein>
    <submittedName>
        <fullName evidence="9">5-demethoxyubiquinol-8 5-hydroxylase UbiM</fullName>
    </submittedName>
</protein>
<dbReference type="RefSeq" id="WP_193952918.1">
    <property type="nucleotide sequence ID" value="NZ_JADEYS010000007.1"/>
</dbReference>
<proteinExistence type="inferred from homology"/>
<dbReference type="Proteomes" id="UP000640333">
    <property type="component" value="Unassembled WGS sequence"/>
</dbReference>
<comment type="pathway">
    <text evidence="2">Cofactor biosynthesis; ubiquinone biosynthesis.</text>
</comment>
<dbReference type="Gene3D" id="3.50.50.60">
    <property type="entry name" value="FAD/NAD(P)-binding domain"/>
    <property type="match status" value="2"/>
</dbReference>
<evidence type="ECO:0000259" key="8">
    <source>
        <dbReference type="Pfam" id="PF01494"/>
    </source>
</evidence>
<dbReference type="GO" id="GO:0071949">
    <property type="term" value="F:FAD binding"/>
    <property type="evidence" value="ECO:0007669"/>
    <property type="project" value="InterPro"/>
</dbReference>
<dbReference type="InterPro" id="IPR051205">
    <property type="entry name" value="UbiH/COQ6_monooxygenase"/>
</dbReference>
<organism evidence="9 10">
    <name type="scientific">Pontibacterium sinense</name>
    <dbReference type="NCBI Taxonomy" id="2781979"/>
    <lineage>
        <taxon>Bacteria</taxon>
        <taxon>Pseudomonadati</taxon>
        <taxon>Pseudomonadota</taxon>
        <taxon>Gammaproteobacteria</taxon>
        <taxon>Oceanospirillales</taxon>
        <taxon>Oceanospirillaceae</taxon>
        <taxon>Pontibacterium</taxon>
    </lineage>
</organism>
<evidence type="ECO:0000256" key="2">
    <source>
        <dbReference type="ARBA" id="ARBA00004749"/>
    </source>
</evidence>
<dbReference type="UniPathway" id="UPA00232"/>
<evidence type="ECO:0000256" key="1">
    <source>
        <dbReference type="ARBA" id="ARBA00001974"/>
    </source>
</evidence>
<evidence type="ECO:0000256" key="6">
    <source>
        <dbReference type="ARBA" id="ARBA00023002"/>
    </source>
</evidence>
<dbReference type="Pfam" id="PF01494">
    <property type="entry name" value="FAD_binding_3"/>
    <property type="match status" value="1"/>
</dbReference>
<dbReference type="GO" id="GO:0004497">
    <property type="term" value="F:monooxygenase activity"/>
    <property type="evidence" value="ECO:0007669"/>
    <property type="project" value="UniProtKB-KW"/>
</dbReference>
<evidence type="ECO:0000256" key="3">
    <source>
        <dbReference type="ARBA" id="ARBA00005349"/>
    </source>
</evidence>
<sequence>MQQPYDVLIIGAGPAGLSFARSLADLPLKVVVVERSSQSTLADPPEDGREIALTHLSAKLMKEAGAWQRIPEDGISPIEAARVFDGQSSYSLDFDNETEKLDALGYLVPNHLIRKAYYEETSSHTQIEIRTESVVEEVNTDDEYGYVTLNNGEVLQARLVVAADTRFSETRRKMGLSATMRDFSRTAIVCRMEHTKSHQQTAFECFMYGRTTAILPMNGNRSSVVITVNSRDAQGFAEMSEAEFNHNVEQQLDGLLGDMKLIGKRHVYPLVAVHANQFVARRFALIGDAAVGMHPVTAHGFNLGLRGQANLAKEISHAIAEGTDIASPALLKAYETSHMRTTRVLYHGTNVVVGLFTNETLAAKLARKATLRLANNIAPIKRLITESLTERDLEGTNPLQDLKNNLPPIPDFFPVEKAREQIEKVLPDKLHPLNILGLK</sequence>
<keyword evidence="4" id="KW-0285">Flavoprotein</keyword>
<comment type="caution">
    <text evidence="9">The sequence shown here is derived from an EMBL/GenBank/DDBJ whole genome shotgun (WGS) entry which is preliminary data.</text>
</comment>
<dbReference type="SUPFAM" id="SSF51905">
    <property type="entry name" value="FAD/NAD(P)-binding domain"/>
    <property type="match status" value="1"/>
</dbReference>
<evidence type="ECO:0000256" key="5">
    <source>
        <dbReference type="ARBA" id="ARBA00022827"/>
    </source>
</evidence>
<dbReference type="EMBL" id="JADEYS010000007">
    <property type="protein sequence ID" value="MBE9397368.1"/>
    <property type="molecule type" value="Genomic_DNA"/>
</dbReference>